<dbReference type="Proteomes" id="UP001597221">
    <property type="component" value="Unassembled WGS sequence"/>
</dbReference>
<comment type="caution">
    <text evidence="2">The sequence shown here is derived from an EMBL/GenBank/DDBJ whole genome shotgun (WGS) entry which is preliminary data.</text>
</comment>
<feature type="transmembrane region" description="Helical" evidence="1">
    <location>
        <begin position="49"/>
        <end position="80"/>
    </location>
</feature>
<feature type="transmembrane region" description="Helical" evidence="1">
    <location>
        <begin position="404"/>
        <end position="428"/>
    </location>
</feature>
<feature type="transmembrane region" description="Helical" evidence="1">
    <location>
        <begin position="158"/>
        <end position="175"/>
    </location>
</feature>
<dbReference type="InterPro" id="IPR019733">
    <property type="entry name" value="Uncharacterised_YhfT"/>
</dbReference>
<dbReference type="EMBL" id="JBHUDE010000167">
    <property type="protein sequence ID" value="MFD1610156.1"/>
    <property type="molecule type" value="Genomic_DNA"/>
</dbReference>
<proteinExistence type="predicted"/>
<keyword evidence="1" id="KW-0472">Membrane</keyword>
<accession>A0ABW4HYC6</accession>
<dbReference type="RefSeq" id="WP_379599663.1">
    <property type="nucleotide sequence ID" value="NZ_JBHUDE010000167.1"/>
</dbReference>
<reference evidence="3" key="1">
    <citation type="journal article" date="2019" name="Int. J. Syst. Evol. Microbiol.">
        <title>The Global Catalogue of Microorganisms (GCM) 10K type strain sequencing project: providing services to taxonomists for standard genome sequencing and annotation.</title>
        <authorList>
            <consortium name="The Broad Institute Genomics Platform"/>
            <consortium name="The Broad Institute Genome Sequencing Center for Infectious Disease"/>
            <person name="Wu L."/>
            <person name="Ma J."/>
        </authorList>
    </citation>
    <scope>NUCLEOTIDE SEQUENCE [LARGE SCALE GENOMIC DNA]</scope>
    <source>
        <strain evidence="3">CGMCC 1.12376</strain>
    </source>
</reference>
<keyword evidence="3" id="KW-1185">Reference proteome</keyword>
<dbReference type="Pfam" id="PF10797">
    <property type="entry name" value="YhfT"/>
    <property type="match status" value="1"/>
</dbReference>
<evidence type="ECO:0000313" key="2">
    <source>
        <dbReference type="EMBL" id="MFD1610156.1"/>
    </source>
</evidence>
<feature type="transmembrane region" description="Helical" evidence="1">
    <location>
        <begin position="133"/>
        <end position="151"/>
    </location>
</feature>
<feature type="transmembrane region" description="Helical" evidence="1">
    <location>
        <begin position="316"/>
        <end position="338"/>
    </location>
</feature>
<organism evidence="2 3">
    <name type="scientific">Oceanobacillus luteolus</name>
    <dbReference type="NCBI Taxonomy" id="1274358"/>
    <lineage>
        <taxon>Bacteria</taxon>
        <taxon>Bacillati</taxon>
        <taxon>Bacillota</taxon>
        <taxon>Bacilli</taxon>
        <taxon>Bacillales</taxon>
        <taxon>Bacillaceae</taxon>
        <taxon>Oceanobacillus</taxon>
    </lineage>
</organism>
<evidence type="ECO:0000313" key="3">
    <source>
        <dbReference type="Proteomes" id="UP001597221"/>
    </source>
</evidence>
<name>A0ABW4HYC6_9BACI</name>
<feature type="transmembrane region" description="Helical" evidence="1">
    <location>
        <begin position="236"/>
        <end position="257"/>
    </location>
</feature>
<keyword evidence="1" id="KW-1133">Transmembrane helix</keyword>
<keyword evidence="1" id="KW-0812">Transmembrane</keyword>
<feature type="transmembrane region" description="Helical" evidence="1">
    <location>
        <begin position="92"/>
        <end position="113"/>
    </location>
</feature>
<feature type="transmembrane region" description="Helical" evidence="1">
    <location>
        <begin position="187"/>
        <end position="209"/>
    </location>
</feature>
<sequence length="430" mass="45318">METLFVVLIGMVAAILANRNIAVFNDGLRPIVSEHIEGRLNRRELGLTAFAMSFGLVIGFGIPFTISASIILIHSILLGTDIIGLLTPKNKWGTPVAALIGGLYGWGLIAGLEGFVKLFDYLPVNFLEPLGEVGTPVVVTFMAFPALAVAMQFGIKKGVLTFVVAALVRQLAVFVNEQGLITIGDNVVSINQEGMALIVGMIFLFVYAIKEKASEGSSVDLASLFSDKVRSIKKNVVFFMVIGGLIAGATNLMLMAGDPISLNLLSEGQTADAGIAAAARAIGFIPLVASTAIATGVYSPVGFTLIFVVGFFSPNVWLALIIGAAIIFAEVMLLSYIARFLDKYPGVRNSGENIRNAMTKLLEVALLIGGANASNMIAPGFGFFFIAGFYLLNEVAGRPIVRMAVGPVGAIAVGIIANILVAFGLMTIPQ</sequence>
<gene>
    <name evidence="2" type="ORF">ACFSBH_21300</name>
</gene>
<feature type="transmembrane region" description="Helical" evidence="1">
    <location>
        <begin position="277"/>
        <end position="309"/>
    </location>
</feature>
<evidence type="ECO:0000256" key="1">
    <source>
        <dbReference type="SAM" id="Phobius"/>
    </source>
</evidence>
<feature type="transmembrane region" description="Helical" evidence="1">
    <location>
        <begin position="364"/>
        <end position="392"/>
    </location>
</feature>
<protein>
    <submittedName>
        <fullName evidence="2">YhfT family protein</fullName>
    </submittedName>
</protein>